<evidence type="ECO:0000256" key="3">
    <source>
        <dbReference type="ARBA" id="ARBA00023004"/>
    </source>
</evidence>
<dbReference type="Pfam" id="PF02433">
    <property type="entry name" value="FixO"/>
    <property type="match status" value="1"/>
</dbReference>
<dbReference type="EMBL" id="BSOR01000035">
    <property type="protein sequence ID" value="GLR64619.1"/>
    <property type="molecule type" value="Genomic_DNA"/>
</dbReference>
<keyword evidence="8" id="KW-1185">Reference proteome</keyword>
<evidence type="ECO:0000256" key="5">
    <source>
        <dbReference type="SAM" id="MobiDB-lite"/>
    </source>
</evidence>
<dbReference type="RefSeq" id="WP_027851738.1">
    <property type="nucleotide sequence ID" value="NZ_BSOR01000035.1"/>
</dbReference>
<proteinExistence type="predicted"/>
<dbReference type="InterPro" id="IPR036909">
    <property type="entry name" value="Cyt_c-like_dom_sf"/>
</dbReference>
<evidence type="ECO:0000256" key="2">
    <source>
        <dbReference type="ARBA" id="ARBA00022723"/>
    </source>
</evidence>
<keyword evidence="3 4" id="KW-0408">Iron</keyword>
<dbReference type="Gene3D" id="1.10.760.10">
    <property type="entry name" value="Cytochrome c-like domain"/>
    <property type="match status" value="1"/>
</dbReference>
<keyword evidence="1 4" id="KW-0349">Heme</keyword>
<dbReference type="Proteomes" id="UP001156682">
    <property type="component" value="Unassembled WGS sequence"/>
</dbReference>
<sequence>MNRPVAILIGAALILAFATMALVVIPGFQVHNLETTGYLEDYTQQELRGRQVYINQGCIYCHSQQPRSFGQTPADMTKGWGRASTPADYVYDKPHLLGTMRTGPDLLNVGARLPSQAWHLTHLFQPRAIFEWSLMPAYPFLFELKQQPAADDLVVKLPSQFKPAGHQVVAKQSALDLVAYLQSLDRTYPVADKEHYLRDQGFDGQLETEQSQEVKNESGEG</sequence>
<evidence type="ECO:0000256" key="1">
    <source>
        <dbReference type="ARBA" id="ARBA00022617"/>
    </source>
</evidence>
<evidence type="ECO:0000313" key="8">
    <source>
        <dbReference type="Proteomes" id="UP001156682"/>
    </source>
</evidence>
<reference evidence="8" key="1">
    <citation type="journal article" date="2019" name="Int. J. Syst. Evol. Microbiol.">
        <title>The Global Catalogue of Microorganisms (GCM) 10K type strain sequencing project: providing services to taxonomists for standard genome sequencing and annotation.</title>
        <authorList>
            <consortium name="The Broad Institute Genomics Platform"/>
            <consortium name="The Broad Institute Genome Sequencing Center for Infectious Disease"/>
            <person name="Wu L."/>
            <person name="Ma J."/>
        </authorList>
    </citation>
    <scope>NUCLEOTIDE SEQUENCE [LARGE SCALE GENOMIC DNA]</scope>
    <source>
        <strain evidence="8">NBRC 100033</strain>
    </source>
</reference>
<feature type="domain" description="Cytochrome c" evidence="6">
    <location>
        <begin position="44"/>
        <end position="185"/>
    </location>
</feature>
<keyword evidence="2 4" id="KW-0479">Metal-binding</keyword>
<gene>
    <name evidence="7" type="ORF">GCM10007878_20570</name>
</gene>
<feature type="region of interest" description="Disordered" evidence="5">
    <location>
        <begin position="201"/>
        <end position="221"/>
    </location>
</feature>
<evidence type="ECO:0000259" key="6">
    <source>
        <dbReference type="PROSITE" id="PS51007"/>
    </source>
</evidence>
<comment type="caution">
    <text evidence="7">The sequence shown here is derived from an EMBL/GenBank/DDBJ whole genome shotgun (WGS) entry which is preliminary data.</text>
</comment>
<evidence type="ECO:0000313" key="7">
    <source>
        <dbReference type="EMBL" id="GLR64619.1"/>
    </source>
</evidence>
<name>A0ABQ6A3F0_9GAMM</name>
<evidence type="ECO:0000256" key="4">
    <source>
        <dbReference type="PROSITE-ProRule" id="PRU00433"/>
    </source>
</evidence>
<dbReference type="PROSITE" id="PS51007">
    <property type="entry name" value="CYTC"/>
    <property type="match status" value="1"/>
</dbReference>
<organism evidence="7 8">
    <name type="scientific">Marinospirillum insulare</name>
    <dbReference type="NCBI Taxonomy" id="217169"/>
    <lineage>
        <taxon>Bacteria</taxon>
        <taxon>Pseudomonadati</taxon>
        <taxon>Pseudomonadota</taxon>
        <taxon>Gammaproteobacteria</taxon>
        <taxon>Oceanospirillales</taxon>
        <taxon>Oceanospirillaceae</taxon>
        <taxon>Marinospirillum</taxon>
    </lineage>
</organism>
<dbReference type="InterPro" id="IPR003468">
    <property type="entry name" value="Cyt_c_oxidase_monohaem-su/FixO"/>
</dbReference>
<protein>
    <submittedName>
        <fullName evidence="7">Cytochrome-c oxidase</fullName>
    </submittedName>
</protein>
<accession>A0ABQ6A3F0</accession>
<dbReference type="InterPro" id="IPR009056">
    <property type="entry name" value="Cyt_c-like_dom"/>
</dbReference>
<feature type="compositionally biased region" description="Basic and acidic residues" evidence="5">
    <location>
        <begin position="212"/>
        <end position="221"/>
    </location>
</feature>
<dbReference type="SUPFAM" id="SSF46626">
    <property type="entry name" value="Cytochrome c"/>
    <property type="match status" value="1"/>
</dbReference>